<dbReference type="InterPro" id="IPR000182">
    <property type="entry name" value="GNAT_dom"/>
</dbReference>
<dbReference type="Pfam" id="PF13508">
    <property type="entry name" value="Acetyltransf_7"/>
    <property type="match status" value="1"/>
</dbReference>
<evidence type="ECO:0000259" key="1">
    <source>
        <dbReference type="PROSITE" id="PS51186"/>
    </source>
</evidence>
<evidence type="ECO:0000313" key="3">
    <source>
        <dbReference type="Proteomes" id="UP000440513"/>
    </source>
</evidence>
<dbReference type="AlphaFoldDB" id="A0A7X2P310"/>
<dbReference type="RefSeq" id="WP_154431900.1">
    <property type="nucleotide sequence ID" value="NZ_VUMS01000008.1"/>
</dbReference>
<sequence length="156" mass="18424">MKIRKAKEEDLSRIAEIFICNNRINYFPIFKDESYSFGELQVVSFIDNYLKKDEVFKNLYIYDDGLIRGFIQMNGTEICKLYVDSWFQGRKIGHELITFAVEQFGADHLWALEKNERALAFYRRHGFAPTGKREFEEGTTKYIVELKKKELTVISP</sequence>
<proteinExistence type="predicted"/>
<dbReference type="InterPro" id="IPR016181">
    <property type="entry name" value="Acyl_CoA_acyltransferase"/>
</dbReference>
<dbReference type="GO" id="GO:0016747">
    <property type="term" value="F:acyltransferase activity, transferring groups other than amino-acyl groups"/>
    <property type="evidence" value="ECO:0007669"/>
    <property type="project" value="InterPro"/>
</dbReference>
<dbReference type="Proteomes" id="UP000440513">
    <property type="component" value="Unassembled WGS sequence"/>
</dbReference>
<dbReference type="Gene3D" id="3.40.630.30">
    <property type="match status" value="1"/>
</dbReference>
<keyword evidence="3" id="KW-1185">Reference proteome</keyword>
<protein>
    <submittedName>
        <fullName evidence="2">GNAT family N-acetyltransferase</fullName>
    </submittedName>
</protein>
<accession>A0A7X2P310</accession>
<dbReference type="SUPFAM" id="SSF55729">
    <property type="entry name" value="Acyl-CoA N-acyltransferases (Nat)"/>
    <property type="match status" value="1"/>
</dbReference>
<comment type="caution">
    <text evidence="2">The sequence shown here is derived from an EMBL/GenBank/DDBJ whole genome shotgun (WGS) entry which is preliminary data.</text>
</comment>
<keyword evidence="2" id="KW-0808">Transferase</keyword>
<evidence type="ECO:0000313" key="2">
    <source>
        <dbReference type="EMBL" id="MST66185.1"/>
    </source>
</evidence>
<organism evidence="2 3">
    <name type="scientific">Oliverpabstia intestinalis</name>
    <dbReference type="NCBI Taxonomy" id="2606633"/>
    <lineage>
        <taxon>Bacteria</taxon>
        <taxon>Bacillati</taxon>
        <taxon>Bacillota</taxon>
        <taxon>Clostridia</taxon>
        <taxon>Lachnospirales</taxon>
        <taxon>Lachnospiraceae</taxon>
        <taxon>Oliverpabstia</taxon>
    </lineage>
</organism>
<gene>
    <name evidence="2" type="ORF">FYJ57_05455</name>
</gene>
<dbReference type="PROSITE" id="PS51186">
    <property type="entry name" value="GNAT"/>
    <property type="match status" value="1"/>
</dbReference>
<dbReference type="CDD" id="cd04301">
    <property type="entry name" value="NAT_SF"/>
    <property type="match status" value="1"/>
</dbReference>
<name>A0A7X2P310_9FIRM</name>
<feature type="domain" description="N-acetyltransferase" evidence="1">
    <location>
        <begin position="1"/>
        <end position="149"/>
    </location>
</feature>
<dbReference type="EMBL" id="VUMS01000008">
    <property type="protein sequence ID" value="MST66185.1"/>
    <property type="molecule type" value="Genomic_DNA"/>
</dbReference>
<reference evidence="2 3" key="1">
    <citation type="submission" date="2019-08" db="EMBL/GenBank/DDBJ databases">
        <title>In-depth cultivation of the pig gut microbiome towards novel bacterial diversity and tailored functional studies.</title>
        <authorList>
            <person name="Wylensek D."/>
            <person name="Hitch T.C.A."/>
            <person name="Clavel T."/>
        </authorList>
    </citation>
    <scope>NUCLEOTIDE SEQUENCE [LARGE SCALE GENOMIC DNA]</scope>
    <source>
        <strain evidence="2 3">BSM-380-WT-5A</strain>
    </source>
</reference>